<feature type="compositionally biased region" description="Acidic residues" evidence="4">
    <location>
        <begin position="201"/>
        <end position="213"/>
    </location>
</feature>
<feature type="compositionally biased region" description="Basic and acidic residues" evidence="4">
    <location>
        <begin position="402"/>
        <end position="415"/>
    </location>
</feature>
<feature type="domain" description="DUF3835" evidence="5">
    <location>
        <begin position="557"/>
        <end position="639"/>
    </location>
</feature>
<sequence>MTDQISLFNNRLSQQLASLQEEYQRWNNYKTDYDALESLLKTLPDNTTKSAMIPLGKMAFMPGKLVHTNEILVLLGDKYYAERSAKQAIDILSRRREYVQENLNLVEAQLNSLKAKSNSILESGILAENQASIKFNEEGLPIMEIREEWPEDVKEEKEKRKGALVKVSSTELPPSVQRARDMMNQSVKEKSTDENKALFDMLDELEGEEEGEHEEEHVDSKGKPWLKKLNEESDQEEENEENDDDRYDMEISESIFDRLNEENDEEYPLDGIVDQDDFTYYDQETVEDDTYERSTPKLITKPKNKKSEEKKPENKTQPMQEYVAETTQGDLAIAPKQLKDEEEKPKNEKKKMSKFKLMKQQEQSKGKTKEEAWIKNVPTEKTPEEQTSKDKPKKVSKFKSMKQQERGEEKEEKPKKVSWGANTTVIEHENHDAPSVISQTSSYSEPVKNEKDATKMIRSPADIFKVIRQTQEDGYPSLDDDDNGQEGTSDPIDLNELIEAAREKREPYYRTTDTTMIHIPRQINHSDDDDEEEEEEEQGSIIVANKNKLDNKIMKGSVMERDTAPVDMEKLEDDMDLREITSKYHQKRQQLLAATGGFSFEPKPEIEVFEEELPLPREEKEEEEQVVPKKMSRFKAARLGLVKEEHHY</sequence>
<dbReference type="CDD" id="cd23159">
    <property type="entry name" value="Prefoldin_URI1"/>
    <property type="match status" value="1"/>
</dbReference>
<evidence type="ECO:0000256" key="3">
    <source>
        <dbReference type="ARBA" id="ARBA00038295"/>
    </source>
</evidence>
<dbReference type="AlphaFoldDB" id="A0A1X0QR06"/>
<feature type="compositionally biased region" description="Basic and acidic residues" evidence="4">
    <location>
        <begin position="187"/>
        <end position="197"/>
    </location>
</feature>
<keyword evidence="2" id="KW-0539">Nucleus</keyword>
<dbReference type="GO" id="GO:0000122">
    <property type="term" value="P:negative regulation of transcription by RNA polymerase II"/>
    <property type="evidence" value="ECO:0007669"/>
    <property type="project" value="TreeGrafter"/>
</dbReference>
<feature type="compositionally biased region" description="Basic and acidic residues" evidence="4">
    <location>
        <begin position="381"/>
        <end position="390"/>
    </location>
</feature>
<protein>
    <submittedName>
        <fullName evidence="6">Prefoldin-domain-containing protein</fullName>
    </submittedName>
</protein>
<dbReference type="InterPro" id="IPR052255">
    <property type="entry name" value="RNA_pol_II_subunit5-mediator"/>
</dbReference>
<feature type="compositionally biased region" description="Basic and acidic residues" evidence="4">
    <location>
        <begin position="152"/>
        <end position="161"/>
    </location>
</feature>
<dbReference type="GO" id="GO:0005634">
    <property type="term" value="C:nucleus"/>
    <property type="evidence" value="ECO:0007669"/>
    <property type="project" value="UniProtKB-SubCell"/>
</dbReference>
<evidence type="ECO:0000256" key="1">
    <source>
        <dbReference type="ARBA" id="ARBA00004123"/>
    </source>
</evidence>
<evidence type="ECO:0000259" key="5">
    <source>
        <dbReference type="Pfam" id="PF12927"/>
    </source>
</evidence>
<feature type="compositionally biased region" description="Acidic residues" evidence="4">
    <location>
        <begin position="527"/>
        <end position="538"/>
    </location>
</feature>
<gene>
    <name evidence="6" type="ORF">BCV72DRAFT_298178</name>
</gene>
<organism evidence="6">
    <name type="scientific">Rhizopus microsporus var. microsporus</name>
    <dbReference type="NCBI Taxonomy" id="86635"/>
    <lineage>
        <taxon>Eukaryota</taxon>
        <taxon>Fungi</taxon>
        <taxon>Fungi incertae sedis</taxon>
        <taxon>Mucoromycota</taxon>
        <taxon>Mucoromycotina</taxon>
        <taxon>Mucoromycetes</taxon>
        <taxon>Mucorales</taxon>
        <taxon>Mucorineae</taxon>
        <taxon>Rhizopodaceae</taxon>
        <taxon>Rhizopus</taxon>
    </lineage>
</organism>
<dbReference type="OrthoDB" id="21413at2759"/>
<dbReference type="GO" id="GO:0019212">
    <property type="term" value="F:phosphatase inhibitor activity"/>
    <property type="evidence" value="ECO:0007669"/>
    <property type="project" value="TreeGrafter"/>
</dbReference>
<evidence type="ECO:0000313" key="6">
    <source>
        <dbReference type="EMBL" id="ORE02193.1"/>
    </source>
</evidence>
<feature type="region of interest" description="Disordered" evidence="4">
    <location>
        <begin position="468"/>
        <end position="542"/>
    </location>
</feature>
<proteinExistence type="inferred from homology"/>
<feature type="compositionally biased region" description="Basic residues" evidence="4">
    <location>
        <begin position="391"/>
        <end position="400"/>
    </location>
</feature>
<dbReference type="Pfam" id="PF02996">
    <property type="entry name" value="Prefoldin"/>
    <property type="match status" value="1"/>
</dbReference>
<dbReference type="InterPro" id="IPR009053">
    <property type="entry name" value="Prefoldin"/>
</dbReference>
<feature type="compositionally biased region" description="Acidic residues" evidence="4">
    <location>
        <begin position="232"/>
        <end position="251"/>
    </location>
</feature>
<dbReference type="VEuPathDB" id="FungiDB:BCV72DRAFT_298178"/>
<dbReference type="PANTHER" id="PTHR15111">
    <property type="entry name" value="RNA POLYMERASE II SUBUNIT 5-MEDIATING PROTEIN NNX3"/>
    <property type="match status" value="1"/>
</dbReference>
<dbReference type="GO" id="GO:0003714">
    <property type="term" value="F:transcription corepressor activity"/>
    <property type="evidence" value="ECO:0007669"/>
    <property type="project" value="TreeGrafter"/>
</dbReference>
<feature type="compositionally biased region" description="Basic and acidic residues" evidence="4">
    <location>
        <begin position="499"/>
        <end position="508"/>
    </location>
</feature>
<feature type="compositionally biased region" description="Basic and acidic residues" evidence="4">
    <location>
        <begin position="362"/>
        <end position="373"/>
    </location>
</feature>
<comment type="similarity">
    <text evidence="3">Belongs to the RNA polymerase II subunit 5-mediating protein family.</text>
</comment>
<name>A0A1X0QR06_RHIZD</name>
<evidence type="ECO:0000256" key="2">
    <source>
        <dbReference type="ARBA" id="ARBA00023242"/>
    </source>
</evidence>
<dbReference type="InterPro" id="IPR004127">
    <property type="entry name" value="Prefoldin_subunit_alpha"/>
</dbReference>
<feature type="compositionally biased region" description="Basic and acidic residues" evidence="4">
    <location>
        <begin position="337"/>
        <end position="346"/>
    </location>
</feature>
<feature type="compositionally biased region" description="Basic residues" evidence="4">
    <location>
        <begin position="347"/>
        <end position="357"/>
    </location>
</feature>
<reference evidence="6" key="1">
    <citation type="journal article" date="2016" name="Proc. Natl. Acad. Sci. U.S.A.">
        <title>Lipid metabolic changes in an early divergent fungus govern the establishment of a mutualistic symbiosis with endobacteria.</title>
        <authorList>
            <person name="Lastovetsky O.A."/>
            <person name="Gaspar M.L."/>
            <person name="Mondo S.J."/>
            <person name="LaButti K.M."/>
            <person name="Sandor L."/>
            <person name="Grigoriev I.V."/>
            <person name="Henry S.A."/>
            <person name="Pawlowska T.E."/>
        </authorList>
    </citation>
    <scope>NUCLEOTIDE SEQUENCE [LARGE SCALE GENOMIC DNA]</scope>
    <source>
        <strain evidence="6">ATCC 52814</strain>
    </source>
</reference>
<dbReference type="EMBL" id="KV922066">
    <property type="protein sequence ID" value="ORE02193.1"/>
    <property type="molecule type" value="Genomic_DNA"/>
</dbReference>
<dbReference type="GO" id="GO:0003682">
    <property type="term" value="F:chromatin binding"/>
    <property type="evidence" value="ECO:0007669"/>
    <property type="project" value="TreeGrafter"/>
</dbReference>
<dbReference type="NCBIfam" id="TIGR00293">
    <property type="entry name" value="prefoldin subunit alpha"/>
    <property type="match status" value="1"/>
</dbReference>
<feature type="compositionally biased region" description="Basic and acidic residues" evidence="4">
    <location>
        <begin position="305"/>
        <end position="314"/>
    </location>
</feature>
<accession>A0A1X0QR06</accession>
<dbReference type="SUPFAM" id="SSF46579">
    <property type="entry name" value="Prefoldin"/>
    <property type="match status" value="1"/>
</dbReference>
<feature type="region of interest" description="Disordered" evidence="4">
    <location>
        <begin position="152"/>
        <end position="456"/>
    </location>
</feature>
<dbReference type="InterPro" id="IPR024325">
    <property type="entry name" value="DUF3835"/>
</dbReference>
<dbReference type="Proteomes" id="UP000242414">
    <property type="component" value="Unassembled WGS sequence"/>
</dbReference>
<dbReference type="Gene3D" id="1.10.287.370">
    <property type="match status" value="1"/>
</dbReference>
<dbReference type="Pfam" id="PF12927">
    <property type="entry name" value="DUF3835"/>
    <property type="match status" value="1"/>
</dbReference>
<feature type="compositionally biased region" description="Acidic residues" evidence="4">
    <location>
        <begin position="262"/>
        <end position="290"/>
    </location>
</feature>
<comment type="subcellular location">
    <subcellularLocation>
        <location evidence="1">Nucleus</location>
    </subcellularLocation>
</comment>
<dbReference type="PANTHER" id="PTHR15111:SF0">
    <property type="entry name" value="UNCONVENTIONAL PREFOLDIN RPB5 INTERACTOR 1"/>
    <property type="match status" value="1"/>
</dbReference>
<evidence type="ECO:0000256" key="4">
    <source>
        <dbReference type="SAM" id="MobiDB-lite"/>
    </source>
</evidence>